<evidence type="ECO:0000256" key="6">
    <source>
        <dbReference type="ARBA" id="ARBA00022679"/>
    </source>
</evidence>
<dbReference type="InterPro" id="IPR011004">
    <property type="entry name" value="Trimer_LpxA-like_sf"/>
</dbReference>
<keyword evidence="7 10" id="KW-0548">Nucleotidyltransferase</keyword>
<evidence type="ECO:0000256" key="1">
    <source>
        <dbReference type="ARBA" id="ARBA00000956"/>
    </source>
</evidence>
<evidence type="ECO:0000313" key="10">
    <source>
        <dbReference type="EMBL" id="GEU60011.1"/>
    </source>
</evidence>
<dbReference type="Pfam" id="PF25247">
    <property type="entry name" value="LbH_GLGC"/>
    <property type="match status" value="1"/>
</dbReference>
<dbReference type="GO" id="GO:0000166">
    <property type="term" value="F:nucleotide binding"/>
    <property type="evidence" value="ECO:0007669"/>
    <property type="project" value="UniProtKB-KW"/>
</dbReference>
<reference evidence="10" key="1">
    <citation type="journal article" date="2019" name="Sci. Rep.">
        <title>Draft genome of Tanacetum cinerariifolium, the natural source of mosquito coil.</title>
        <authorList>
            <person name="Yamashiro T."/>
            <person name="Shiraishi A."/>
            <person name="Satake H."/>
            <person name="Nakayama K."/>
        </authorList>
    </citation>
    <scope>NUCLEOTIDE SEQUENCE</scope>
</reference>
<dbReference type="EMBL" id="BKCJ010004267">
    <property type="protein sequence ID" value="GEU60011.1"/>
    <property type="molecule type" value="Genomic_DNA"/>
</dbReference>
<proteinExistence type="inferred from homology"/>
<dbReference type="AlphaFoldDB" id="A0A6L2LDZ3"/>
<comment type="similarity">
    <text evidence="3">Belongs to the bacterial/plant glucose-1-phosphate adenylyltransferase family.</text>
</comment>
<evidence type="ECO:0000256" key="4">
    <source>
        <dbReference type="ARBA" id="ARBA00012460"/>
    </source>
</evidence>
<evidence type="ECO:0000256" key="8">
    <source>
        <dbReference type="ARBA" id="ARBA00022741"/>
    </source>
</evidence>
<sequence length="174" mass="19048">MLAADVTDSVIGERCVIKNCKIHHSVVGLRSCIGEGAVIEDSLLMGEYSYETDADRELLAVKGSVLIGIGKNTRIKRAIIDKNVRIRDDVKVTSGVDELSALMTMRRSMMNHSYVPIGNNNGDPGNINADLPTIGELPVYNNLGDWKNSLLTGNTNKRRPVVAYSVMNVKALYK</sequence>
<organism evidence="10">
    <name type="scientific">Tanacetum cinerariifolium</name>
    <name type="common">Dalmatian daisy</name>
    <name type="synonym">Chrysanthemum cinerariifolium</name>
    <dbReference type="NCBI Taxonomy" id="118510"/>
    <lineage>
        <taxon>Eukaryota</taxon>
        <taxon>Viridiplantae</taxon>
        <taxon>Streptophyta</taxon>
        <taxon>Embryophyta</taxon>
        <taxon>Tracheophyta</taxon>
        <taxon>Spermatophyta</taxon>
        <taxon>Magnoliopsida</taxon>
        <taxon>eudicotyledons</taxon>
        <taxon>Gunneridae</taxon>
        <taxon>Pentapetalae</taxon>
        <taxon>asterids</taxon>
        <taxon>campanulids</taxon>
        <taxon>Asterales</taxon>
        <taxon>Asteraceae</taxon>
        <taxon>Asteroideae</taxon>
        <taxon>Anthemideae</taxon>
        <taxon>Anthemidinae</taxon>
        <taxon>Tanacetum</taxon>
    </lineage>
</organism>
<dbReference type="GO" id="GO:0005978">
    <property type="term" value="P:glycogen biosynthetic process"/>
    <property type="evidence" value="ECO:0007669"/>
    <property type="project" value="InterPro"/>
</dbReference>
<dbReference type="PANTHER" id="PTHR43523:SF12">
    <property type="entry name" value="GLUCOSE-1-PHOSPHATE ADENYLYLTRANSFERASE LARGE SUBUNIT 1, CHLOROPLASTIC-RELATED"/>
    <property type="match status" value="1"/>
</dbReference>
<dbReference type="GO" id="GO:0019252">
    <property type="term" value="P:starch biosynthetic process"/>
    <property type="evidence" value="ECO:0007669"/>
    <property type="project" value="UniProtKB-KW"/>
</dbReference>
<accession>A0A6L2LDZ3</accession>
<protein>
    <recommendedName>
        <fullName evidence="4">glucose-1-phosphate adenylyltransferase</fullName>
        <ecNumber evidence="4">2.7.7.27</ecNumber>
    </recommendedName>
</protein>
<keyword evidence="5" id="KW-0021">Allosteric enzyme</keyword>
<comment type="pathway">
    <text evidence="2">Glycan biosynthesis; starch biosynthesis.</text>
</comment>
<evidence type="ECO:0000256" key="5">
    <source>
        <dbReference type="ARBA" id="ARBA00022533"/>
    </source>
</evidence>
<dbReference type="SUPFAM" id="SSF51161">
    <property type="entry name" value="Trimeric LpxA-like enzymes"/>
    <property type="match status" value="1"/>
</dbReference>
<comment type="caution">
    <text evidence="10">The sequence shown here is derived from an EMBL/GenBank/DDBJ whole genome shotgun (WGS) entry which is preliminary data.</text>
</comment>
<dbReference type="Gene3D" id="2.160.10.10">
    <property type="entry name" value="Hexapeptide repeat proteins"/>
    <property type="match status" value="1"/>
</dbReference>
<dbReference type="PANTHER" id="PTHR43523">
    <property type="entry name" value="GLUCOSE-1-PHOSPHATE ADENYLYLTRANSFERASE-RELATED"/>
    <property type="match status" value="1"/>
</dbReference>
<evidence type="ECO:0000256" key="2">
    <source>
        <dbReference type="ARBA" id="ARBA00004727"/>
    </source>
</evidence>
<keyword evidence="9" id="KW-0750">Starch biosynthesis</keyword>
<comment type="catalytic activity">
    <reaction evidence="1">
        <text>alpha-D-glucose 1-phosphate + ATP + H(+) = ADP-alpha-D-glucose + diphosphate</text>
        <dbReference type="Rhea" id="RHEA:12120"/>
        <dbReference type="ChEBI" id="CHEBI:15378"/>
        <dbReference type="ChEBI" id="CHEBI:30616"/>
        <dbReference type="ChEBI" id="CHEBI:33019"/>
        <dbReference type="ChEBI" id="CHEBI:57498"/>
        <dbReference type="ChEBI" id="CHEBI:58601"/>
        <dbReference type="EC" id="2.7.7.27"/>
    </reaction>
</comment>
<evidence type="ECO:0000256" key="3">
    <source>
        <dbReference type="ARBA" id="ARBA00010443"/>
    </source>
</evidence>
<evidence type="ECO:0000256" key="7">
    <source>
        <dbReference type="ARBA" id="ARBA00022695"/>
    </source>
</evidence>
<dbReference type="InterPro" id="IPR011831">
    <property type="entry name" value="ADP-Glc_PPase"/>
</dbReference>
<dbReference type="GO" id="GO:0008878">
    <property type="term" value="F:glucose-1-phosphate adenylyltransferase activity"/>
    <property type="evidence" value="ECO:0007669"/>
    <property type="project" value="UniProtKB-EC"/>
</dbReference>
<name>A0A6L2LDZ3_TANCI</name>
<keyword evidence="6 10" id="KW-0808">Transferase</keyword>
<keyword evidence="8" id="KW-0547">Nucleotide-binding</keyword>
<evidence type="ECO:0000256" key="9">
    <source>
        <dbReference type="ARBA" id="ARBA00022922"/>
    </source>
</evidence>
<gene>
    <name evidence="10" type="ORF">Tci_031989</name>
</gene>
<dbReference type="EC" id="2.7.7.27" evidence="4"/>